<proteinExistence type="predicted"/>
<protein>
    <submittedName>
        <fullName evidence="2">Uncharacterized protein</fullName>
    </submittedName>
</protein>
<organism evidence="2 3">
    <name type="scientific">Streptomyces umbrinus</name>
    <dbReference type="NCBI Taxonomy" id="67370"/>
    <lineage>
        <taxon>Bacteria</taxon>
        <taxon>Bacillati</taxon>
        <taxon>Actinomycetota</taxon>
        <taxon>Actinomycetes</taxon>
        <taxon>Kitasatosporales</taxon>
        <taxon>Streptomycetaceae</taxon>
        <taxon>Streptomyces</taxon>
        <taxon>Streptomyces phaeochromogenes group</taxon>
    </lineage>
</organism>
<dbReference type="EMBL" id="JAUSZI010000002">
    <property type="protein sequence ID" value="MDQ1023201.1"/>
    <property type="molecule type" value="Genomic_DNA"/>
</dbReference>
<dbReference type="RefSeq" id="WP_307518134.1">
    <property type="nucleotide sequence ID" value="NZ_JAUSZI010000002.1"/>
</dbReference>
<keyword evidence="3" id="KW-1185">Reference proteome</keyword>
<evidence type="ECO:0000313" key="3">
    <source>
        <dbReference type="Proteomes" id="UP001230328"/>
    </source>
</evidence>
<reference evidence="2 3" key="1">
    <citation type="submission" date="2023-07" db="EMBL/GenBank/DDBJ databases">
        <title>Comparative genomics of wheat-associated soil bacteria to identify genetic determinants of phenazine resistance.</title>
        <authorList>
            <person name="Mouncey N."/>
        </authorList>
    </citation>
    <scope>NUCLEOTIDE SEQUENCE [LARGE SCALE GENOMIC DNA]</scope>
    <source>
        <strain evidence="2 3">V2I4</strain>
    </source>
</reference>
<gene>
    <name evidence="2" type="ORF">QF035_000783</name>
</gene>
<name>A0ABU0SKF7_9ACTN</name>
<comment type="caution">
    <text evidence="2">The sequence shown here is derived from an EMBL/GenBank/DDBJ whole genome shotgun (WGS) entry which is preliminary data.</text>
</comment>
<feature type="compositionally biased region" description="Low complexity" evidence="1">
    <location>
        <begin position="23"/>
        <end position="38"/>
    </location>
</feature>
<sequence length="46" mass="4716">MAPRPREPGHANNCTIGLAEATKPVSSGPKPGDSGSPVFRALTQKS</sequence>
<evidence type="ECO:0000313" key="2">
    <source>
        <dbReference type="EMBL" id="MDQ1023201.1"/>
    </source>
</evidence>
<feature type="region of interest" description="Disordered" evidence="1">
    <location>
        <begin position="20"/>
        <end position="46"/>
    </location>
</feature>
<accession>A0ABU0SKF7</accession>
<evidence type="ECO:0000256" key="1">
    <source>
        <dbReference type="SAM" id="MobiDB-lite"/>
    </source>
</evidence>
<dbReference type="Proteomes" id="UP001230328">
    <property type="component" value="Unassembled WGS sequence"/>
</dbReference>